<dbReference type="Proteomes" id="UP000623608">
    <property type="component" value="Unassembled WGS sequence"/>
</dbReference>
<protein>
    <recommendedName>
        <fullName evidence="4">Transmembrane transport protein</fullName>
    </recommendedName>
</protein>
<feature type="transmembrane region" description="Helical" evidence="1">
    <location>
        <begin position="111"/>
        <end position="132"/>
    </location>
</feature>
<dbReference type="RefSeq" id="WP_203813303.1">
    <property type="nucleotide sequence ID" value="NZ_BOMY01000051.1"/>
</dbReference>
<reference evidence="2" key="1">
    <citation type="submission" date="2021-01" db="EMBL/GenBank/DDBJ databases">
        <title>Whole genome shotgun sequence of Actinoplanes tereljensis NBRC 105297.</title>
        <authorList>
            <person name="Komaki H."/>
            <person name="Tamura T."/>
        </authorList>
    </citation>
    <scope>NUCLEOTIDE SEQUENCE</scope>
    <source>
        <strain evidence="2">NBRC 105297</strain>
    </source>
</reference>
<feature type="transmembrane region" description="Helical" evidence="1">
    <location>
        <begin position="84"/>
        <end position="105"/>
    </location>
</feature>
<evidence type="ECO:0000256" key="1">
    <source>
        <dbReference type="SAM" id="Phobius"/>
    </source>
</evidence>
<keyword evidence="1" id="KW-1133">Transmembrane helix</keyword>
<proteinExistence type="predicted"/>
<evidence type="ECO:0008006" key="4">
    <source>
        <dbReference type="Google" id="ProtNLM"/>
    </source>
</evidence>
<gene>
    <name evidence="2" type="ORF">Ate02nite_82240</name>
</gene>
<keyword evidence="1" id="KW-0472">Membrane</keyword>
<dbReference type="AlphaFoldDB" id="A0A919NUJ3"/>
<evidence type="ECO:0000313" key="3">
    <source>
        <dbReference type="Proteomes" id="UP000623608"/>
    </source>
</evidence>
<sequence>MTPDEILARLEAPLSLRRRLGYLAVLLAGLGGALLTGTLWATEPALPGRTAAAFGLLTTVGLGWAGYGGWALTRRAPLYARDRVIAAWIALAAWLAGGAGVAALAATRGSFPAGMAVVVAVLGAAAAVNLVVAHRRRAALRRLRG</sequence>
<keyword evidence="3" id="KW-1185">Reference proteome</keyword>
<keyword evidence="1" id="KW-0812">Transmembrane</keyword>
<feature type="transmembrane region" description="Helical" evidence="1">
    <location>
        <begin position="52"/>
        <end position="72"/>
    </location>
</feature>
<comment type="caution">
    <text evidence="2">The sequence shown here is derived from an EMBL/GenBank/DDBJ whole genome shotgun (WGS) entry which is preliminary data.</text>
</comment>
<name>A0A919NUJ3_9ACTN</name>
<evidence type="ECO:0000313" key="2">
    <source>
        <dbReference type="EMBL" id="GIF25494.1"/>
    </source>
</evidence>
<feature type="transmembrane region" description="Helical" evidence="1">
    <location>
        <begin position="20"/>
        <end position="40"/>
    </location>
</feature>
<accession>A0A919NUJ3</accession>
<organism evidence="2 3">
    <name type="scientific">Paractinoplanes tereljensis</name>
    <dbReference type="NCBI Taxonomy" id="571912"/>
    <lineage>
        <taxon>Bacteria</taxon>
        <taxon>Bacillati</taxon>
        <taxon>Actinomycetota</taxon>
        <taxon>Actinomycetes</taxon>
        <taxon>Micromonosporales</taxon>
        <taxon>Micromonosporaceae</taxon>
        <taxon>Paractinoplanes</taxon>
    </lineage>
</organism>
<dbReference type="EMBL" id="BOMY01000051">
    <property type="protein sequence ID" value="GIF25494.1"/>
    <property type="molecule type" value="Genomic_DNA"/>
</dbReference>